<protein>
    <submittedName>
        <fullName evidence="1">Uncharacterized protein</fullName>
    </submittedName>
</protein>
<reference evidence="1 2" key="1">
    <citation type="submission" date="2020-07" db="EMBL/GenBank/DDBJ databases">
        <title>Genomic Encyclopedia of Type Strains, Phase III (KMG-III): the genomes of soil and plant-associated and newly described type strains.</title>
        <authorList>
            <person name="Whitman W."/>
        </authorList>
    </citation>
    <scope>NUCLEOTIDE SEQUENCE [LARGE SCALE GENOMIC DNA]</scope>
    <source>
        <strain evidence="1 2">CECT 8576</strain>
    </source>
</reference>
<organism evidence="1 2">
    <name type="scientific">Actinopolyspora biskrensis</name>
    <dbReference type="NCBI Taxonomy" id="1470178"/>
    <lineage>
        <taxon>Bacteria</taxon>
        <taxon>Bacillati</taxon>
        <taxon>Actinomycetota</taxon>
        <taxon>Actinomycetes</taxon>
        <taxon>Actinopolysporales</taxon>
        <taxon>Actinopolysporaceae</taxon>
        <taxon>Actinopolyspora</taxon>
    </lineage>
</organism>
<gene>
    <name evidence="1" type="ORF">FHR84_002341</name>
</gene>
<comment type="caution">
    <text evidence="1">The sequence shown here is derived from an EMBL/GenBank/DDBJ whole genome shotgun (WGS) entry which is preliminary data.</text>
</comment>
<evidence type="ECO:0000313" key="2">
    <source>
        <dbReference type="Proteomes" id="UP000548304"/>
    </source>
</evidence>
<dbReference type="Proteomes" id="UP000548304">
    <property type="component" value="Unassembled WGS sequence"/>
</dbReference>
<keyword evidence="2" id="KW-1185">Reference proteome</keyword>
<sequence>MEEGNGARLAHRCACGEALQFDYRTSPEVLSSIDAISVKLLTEIVINDV</sequence>
<name>A0A852Z918_9ACTN</name>
<evidence type="ECO:0000313" key="1">
    <source>
        <dbReference type="EMBL" id="NYH79007.1"/>
    </source>
</evidence>
<proteinExistence type="predicted"/>
<dbReference type="AlphaFoldDB" id="A0A852Z918"/>
<accession>A0A852Z918</accession>
<dbReference type="EMBL" id="JACBYW010000004">
    <property type="protein sequence ID" value="NYH79007.1"/>
    <property type="molecule type" value="Genomic_DNA"/>
</dbReference>